<feature type="domain" description="DUF3298" evidence="1">
    <location>
        <begin position="39"/>
        <end position="109"/>
    </location>
</feature>
<dbReference type="Pfam" id="PF11738">
    <property type="entry name" value="DUF3298"/>
    <property type="match status" value="1"/>
</dbReference>
<keyword evidence="3" id="KW-1185">Reference proteome</keyword>
<sequence>MHVISLGKNIYECKGGAHGMTHIIRKTYNIDDMKLLRLKKELKLDNEDFQEMMKQKITSLYDVKEIFDLKEFKMSEIFELREDGINFIWEPYEIAPYLTGVVEVFVSFEELKPFWKSNSKLAYLSLIK</sequence>
<reference evidence="2" key="1">
    <citation type="submission" date="2019-08" db="EMBL/GenBank/DDBJ databases">
        <title>Rapid identification of Enteric Bacteria from Whole Genome Sequences (WGS) using Average Nucleotide Identity (ANI).</title>
        <authorList>
            <person name="Lane C."/>
        </authorList>
    </citation>
    <scope>NUCLEOTIDE SEQUENCE [LARGE SCALE GENOMIC DNA]</scope>
    <source>
        <strain evidence="2">2010D-8461</strain>
    </source>
</reference>
<protein>
    <submittedName>
        <fullName evidence="2">DUF3298 domain-containing protein</fullName>
    </submittedName>
</protein>
<organism evidence="2 3">
    <name type="scientific">Campylobacter subantarcticus</name>
    <dbReference type="NCBI Taxonomy" id="497724"/>
    <lineage>
        <taxon>Bacteria</taxon>
        <taxon>Pseudomonadati</taxon>
        <taxon>Campylobacterota</taxon>
        <taxon>Epsilonproteobacteria</taxon>
        <taxon>Campylobacterales</taxon>
        <taxon>Campylobacteraceae</taxon>
        <taxon>Campylobacter</taxon>
    </lineage>
</organism>
<accession>A0ABW9N5K6</accession>
<evidence type="ECO:0000313" key="3">
    <source>
        <dbReference type="Proteomes" id="UP000364097"/>
    </source>
</evidence>
<dbReference type="InterPro" id="IPR021729">
    <property type="entry name" value="DUF3298"/>
</dbReference>
<evidence type="ECO:0000313" key="2">
    <source>
        <dbReference type="EMBL" id="MPB99553.1"/>
    </source>
</evidence>
<dbReference type="InterPro" id="IPR037126">
    <property type="entry name" value="PdaC/RsiV-like_sf"/>
</dbReference>
<evidence type="ECO:0000259" key="1">
    <source>
        <dbReference type="Pfam" id="PF11738"/>
    </source>
</evidence>
<name>A0ABW9N5K6_9BACT</name>
<gene>
    <name evidence="2" type="ORF">A0Z09_005800</name>
</gene>
<dbReference type="Gene3D" id="3.90.640.20">
    <property type="entry name" value="Heat-shock cognate protein, ATPase"/>
    <property type="match status" value="1"/>
</dbReference>
<comment type="caution">
    <text evidence="2">The sequence shown here is derived from an EMBL/GenBank/DDBJ whole genome shotgun (WGS) entry which is preliminary data.</text>
</comment>
<proteinExistence type="predicted"/>
<dbReference type="Proteomes" id="UP000364097">
    <property type="component" value="Unassembled WGS sequence"/>
</dbReference>
<dbReference type="EMBL" id="AACKMW020000042">
    <property type="protein sequence ID" value="MPB99553.1"/>
    <property type="molecule type" value="Genomic_DNA"/>
</dbReference>